<evidence type="ECO:0000313" key="1">
    <source>
        <dbReference type="EMBL" id="TFY80613.1"/>
    </source>
</evidence>
<name>A0A4Z0A2S3_9AGAM</name>
<dbReference type="Proteomes" id="UP000298061">
    <property type="component" value="Unassembled WGS sequence"/>
</dbReference>
<protein>
    <submittedName>
        <fullName evidence="1">Uncharacterized protein</fullName>
    </submittedName>
</protein>
<dbReference type="OrthoDB" id="341421at2759"/>
<sequence>MYFLTARGEEILLDCAMFTFNVAMMLYVTPYIPAAHARTSVGPLVHAFFQDRGIRNSTPSLYTERTRLSVLCDPQLQKVAENSARGLTMKDEERILAFMEKLARRRTTQVERELTIGLLNEHTLTLRQVLQDEEYKDFPSEVYDIFLEGKPGEFDDFEARCNAWWDSFPSEKRKNKKRGNAWPAPPL</sequence>
<gene>
    <name evidence="1" type="ORF">EWM64_g3399</name>
</gene>
<comment type="caution">
    <text evidence="1">The sequence shown here is derived from an EMBL/GenBank/DDBJ whole genome shotgun (WGS) entry which is preliminary data.</text>
</comment>
<organism evidence="1 2">
    <name type="scientific">Hericium alpestre</name>
    <dbReference type="NCBI Taxonomy" id="135208"/>
    <lineage>
        <taxon>Eukaryota</taxon>
        <taxon>Fungi</taxon>
        <taxon>Dikarya</taxon>
        <taxon>Basidiomycota</taxon>
        <taxon>Agaricomycotina</taxon>
        <taxon>Agaricomycetes</taxon>
        <taxon>Russulales</taxon>
        <taxon>Hericiaceae</taxon>
        <taxon>Hericium</taxon>
    </lineage>
</organism>
<keyword evidence="2" id="KW-1185">Reference proteome</keyword>
<dbReference type="STRING" id="135208.A0A4Z0A2S3"/>
<reference evidence="1 2" key="1">
    <citation type="submission" date="2019-02" db="EMBL/GenBank/DDBJ databases">
        <title>Genome sequencing of the rare red list fungi Hericium alpestre (H. flagellum).</title>
        <authorList>
            <person name="Buettner E."/>
            <person name="Kellner H."/>
        </authorList>
    </citation>
    <scope>NUCLEOTIDE SEQUENCE [LARGE SCALE GENOMIC DNA]</scope>
    <source>
        <strain evidence="1 2">DSM 108284</strain>
    </source>
</reference>
<evidence type="ECO:0000313" key="2">
    <source>
        <dbReference type="Proteomes" id="UP000298061"/>
    </source>
</evidence>
<proteinExistence type="predicted"/>
<accession>A0A4Z0A2S3</accession>
<dbReference type="AlphaFoldDB" id="A0A4Z0A2S3"/>
<dbReference type="EMBL" id="SFCI01000314">
    <property type="protein sequence ID" value="TFY80613.1"/>
    <property type="molecule type" value="Genomic_DNA"/>
</dbReference>